<evidence type="ECO:0000313" key="7">
    <source>
        <dbReference type="Proteomes" id="UP000245768"/>
    </source>
</evidence>
<dbReference type="InterPro" id="IPR011013">
    <property type="entry name" value="Gal_mutarotase_sf_dom"/>
</dbReference>
<proteinExistence type="inferred from homology"/>
<accession>A0A316YF42</accession>
<evidence type="ECO:0000256" key="2">
    <source>
        <dbReference type="RuleBase" id="RU361185"/>
    </source>
</evidence>
<dbReference type="InterPro" id="IPR025887">
    <property type="entry name" value="Glyco_hydro_31_N_dom"/>
</dbReference>
<sequence>MPRLINPVGWLVSEQSPESGEAVPLLSLENGKGNRLMISPVDRCLVRVVHSGPDVHDTTLGLKDRDGIRWEKRRASWSVEADKHAKRATLRCSELHPGKGSLRLEVGFSHSVVIRWFWDNEAGEPAGEPFLVDFKTAYSYDARTGRMNHLVCRDSYVPLSEHATSANNAHPADSRTREYAYGLGETKGPMMKRGKRYIIEGRDSLGADPEETDPLYKLCPFYTVYNRHLGQWYGLYYNTLSPSVFDFGGEHDFSTGDFRSFSVEHGPLDYYMLLGDGDSPGPSLPGIVSQLARLVTPHSSGPAGDGKDLWQASPTLPPLSQFGYLASSLTLSERHDAQEAVLDYVRETRKHGFAIDSMHLSSGYCQDAKTGHRNYFTWDREKYPDPAAMGKALESDLNCQVIINVKPWLLEAHPLYERTASAGAFMRAAPDARPMTKGAMPQDEDRCTRLPSENARTIHWSAQMGETAKGSYFDYSSAQGCKEWQQLMQEGVLDQDITGVWIDNNEFGTLVDDDEELKGDIDLWSLPLLPPEINGSREVGERGTTISQRFGWGRGPISVGAIGRGVLTMGMARATYEALCREQPNVRPVVVTRSFVPGMQAFAHGSWSGDNSTSWLSLKWSTKMTLSIGLSCGPGLYGHDIGGFAGAHSPSPELFVRWCQQSLWHTRFTIHSWKKVSTTLWMYPEAMSTLHGIIEHRYRLIPMLYSLYVCHYHRKGWPVLKPLLWHHSSDQVCLTQDEQFLVGSHVLVAPVTTFEARSVTFHLPSLVDGEETPACWFDVQSGRWIKPAHPQGQELTLGAPLDVLPTLVRAGGLIVLGPPCRSHAREHLRDAEHPRHVQLFSHPNGHSRGTFTLIEDDGTSNEATGYGRFTQLKIHFKDRDAGAVEVGVDVENAGYCGTWRFSFELPKGDGRNILPLVRAEDKGQQNIEGQEIIVAVQ</sequence>
<keyword evidence="2" id="KW-0326">Glycosidase</keyword>
<evidence type="ECO:0000259" key="4">
    <source>
        <dbReference type="Pfam" id="PF13802"/>
    </source>
</evidence>
<dbReference type="AlphaFoldDB" id="A0A316YF42"/>
<dbReference type="CDD" id="cd14752">
    <property type="entry name" value="GH31_N"/>
    <property type="match status" value="1"/>
</dbReference>
<dbReference type="Pfam" id="PF13802">
    <property type="entry name" value="Gal_mutarotas_2"/>
    <property type="match status" value="1"/>
</dbReference>
<dbReference type="InterPro" id="IPR048395">
    <property type="entry name" value="Glyco_hydro_31_C"/>
</dbReference>
<feature type="domain" description="Glycoside hydrolase family 31 N-terminal" evidence="4">
    <location>
        <begin position="126"/>
        <end position="246"/>
    </location>
</feature>
<dbReference type="PANTHER" id="PTHR22762">
    <property type="entry name" value="ALPHA-GLUCOSIDASE"/>
    <property type="match status" value="1"/>
</dbReference>
<dbReference type="InParanoid" id="A0A316YF42"/>
<dbReference type="Proteomes" id="UP000245768">
    <property type="component" value="Unassembled WGS sequence"/>
</dbReference>
<gene>
    <name evidence="6" type="ORF">FA10DRAFT_280771</name>
</gene>
<dbReference type="RefSeq" id="XP_025375368.1">
    <property type="nucleotide sequence ID" value="XM_025523642.1"/>
</dbReference>
<dbReference type="EMBL" id="KZ819638">
    <property type="protein sequence ID" value="PWN88170.1"/>
    <property type="molecule type" value="Genomic_DNA"/>
</dbReference>
<dbReference type="SUPFAM" id="SSF51445">
    <property type="entry name" value="(Trans)glycosidases"/>
    <property type="match status" value="1"/>
</dbReference>
<evidence type="ECO:0000259" key="3">
    <source>
        <dbReference type="Pfam" id="PF01055"/>
    </source>
</evidence>
<dbReference type="InterPro" id="IPR000322">
    <property type="entry name" value="Glyco_hydro_31_TIM"/>
</dbReference>
<dbReference type="SUPFAM" id="SSF51011">
    <property type="entry name" value="Glycosyl hydrolase domain"/>
    <property type="match status" value="1"/>
</dbReference>
<dbReference type="GO" id="GO:0030246">
    <property type="term" value="F:carbohydrate binding"/>
    <property type="evidence" value="ECO:0007669"/>
    <property type="project" value="InterPro"/>
</dbReference>
<dbReference type="GeneID" id="37045558"/>
<dbReference type="InterPro" id="IPR017853">
    <property type="entry name" value="GH"/>
</dbReference>
<feature type="domain" description="Glycosyl hydrolase family 31 C-terminal" evidence="5">
    <location>
        <begin position="716"/>
        <end position="814"/>
    </location>
</feature>
<dbReference type="PANTHER" id="PTHR22762:SF165">
    <property type="entry name" value="PUTATIVE (AFU_ORTHOLOGUE AFUA_1G06560)-RELATED"/>
    <property type="match status" value="1"/>
</dbReference>
<reference evidence="6 7" key="1">
    <citation type="journal article" date="2018" name="Mol. Biol. Evol.">
        <title>Broad Genomic Sampling Reveals a Smut Pathogenic Ancestry of the Fungal Clade Ustilaginomycotina.</title>
        <authorList>
            <person name="Kijpornyongpan T."/>
            <person name="Mondo S.J."/>
            <person name="Barry K."/>
            <person name="Sandor L."/>
            <person name="Lee J."/>
            <person name="Lipzen A."/>
            <person name="Pangilinan J."/>
            <person name="LaButti K."/>
            <person name="Hainaut M."/>
            <person name="Henrissat B."/>
            <person name="Grigoriev I.V."/>
            <person name="Spatafora J.W."/>
            <person name="Aime M.C."/>
        </authorList>
    </citation>
    <scope>NUCLEOTIDE SEQUENCE [LARGE SCALE GENOMIC DNA]</scope>
    <source>
        <strain evidence="6 7">MCA 4198</strain>
    </source>
</reference>
<dbReference type="OrthoDB" id="1334205at2759"/>
<dbReference type="STRING" id="215250.A0A316YF42"/>
<dbReference type="InterPro" id="IPR013780">
    <property type="entry name" value="Glyco_hydro_b"/>
</dbReference>
<dbReference type="Gene3D" id="2.60.40.1180">
    <property type="entry name" value="Golgi alpha-mannosidase II"/>
    <property type="match status" value="1"/>
</dbReference>
<keyword evidence="7" id="KW-1185">Reference proteome</keyword>
<feature type="domain" description="Glycoside hydrolase family 31 TIM barrel" evidence="3">
    <location>
        <begin position="314"/>
        <end position="707"/>
    </location>
</feature>
<evidence type="ECO:0000313" key="6">
    <source>
        <dbReference type="EMBL" id="PWN88170.1"/>
    </source>
</evidence>
<comment type="similarity">
    <text evidence="1 2">Belongs to the glycosyl hydrolase 31 family.</text>
</comment>
<protein>
    <submittedName>
        <fullName evidence="6">Uncharacterized protein</fullName>
    </submittedName>
</protein>
<keyword evidence="2" id="KW-0378">Hydrolase</keyword>
<organism evidence="6 7">
    <name type="scientific">Acaromyces ingoldii</name>
    <dbReference type="NCBI Taxonomy" id="215250"/>
    <lineage>
        <taxon>Eukaryota</taxon>
        <taxon>Fungi</taxon>
        <taxon>Dikarya</taxon>
        <taxon>Basidiomycota</taxon>
        <taxon>Ustilaginomycotina</taxon>
        <taxon>Exobasidiomycetes</taxon>
        <taxon>Exobasidiales</taxon>
        <taxon>Cryptobasidiaceae</taxon>
        <taxon>Acaromyces</taxon>
    </lineage>
</organism>
<dbReference type="Gene3D" id="3.20.20.80">
    <property type="entry name" value="Glycosidases"/>
    <property type="match status" value="1"/>
</dbReference>
<dbReference type="Gene3D" id="2.60.40.1760">
    <property type="entry name" value="glycosyl hydrolase (family 31)"/>
    <property type="match status" value="1"/>
</dbReference>
<evidence type="ECO:0000259" key="5">
    <source>
        <dbReference type="Pfam" id="PF21365"/>
    </source>
</evidence>
<evidence type="ECO:0000256" key="1">
    <source>
        <dbReference type="ARBA" id="ARBA00007806"/>
    </source>
</evidence>
<dbReference type="Pfam" id="PF21365">
    <property type="entry name" value="Glyco_hydro_31_3rd"/>
    <property type="match status" value="1"/>
</dbReference>
<dbReference type="SUPFAM" id="SSF74650">
    <property type="entry name" value="Galactose mutarotase-like"/>
    <property type="match status" value="1"/>
</dbReference>
<dbReference type="GO" id="GO:0005975">
    <property type="term" value="P:carbohydrate metabolic process"/>
    <property type="evidence" value="ECO:0007669"/>
    <property type="project" value="InterPro"/>
</dbReference>
<dbReference type="Pfam" id="PF01055">
    <property type="entry name" value="Glyco_hydro_31_2nd"/>
    <property type="match status" value="1"/>
</dbReference>
<name>A0A316YF42_9BASI</name>
<dbReference type="GO" id="GO:0004553">
    <property type="term" value="F:hydrolase activity, hydrolyzing O-glycosyl compounds"/>
    <property type="evidence" value="ECO:0007669"/>
    <property type="project" value="InterPro"/>
</dbReference>